<reference evidence="10" key="1">
    <citation type="submission" date="2016-10" db="EMBL/GenBank/DDBJ databases">
        <authorList>
            <person name="See-Too W.S."/>
        </authorList>
    </citation>
    <scope>NUCLEOTIDE SEQUENCE</scope>
    <source>
        <strain evidence="10">DSM 22276</strain>
    </source>
</reference>
<dbReference type="KEGG" id="pdg:BCM40_00425"/>
<dbReference type="GO" id="GO:0019592">
    <property type="term" value="P:mannitol catabolic process"/>
    <property type="evidence" value="ECO:0007669"/>
    <property type="project" value="TreeGrafter"/>
</dbReference>
<evidence type="ECO:0000259" key="8">
    <source>
        <dbReference type="Pfam" id="PF01232"/>
    </source>
</evidence>
<feature type="binding site" evidence="7">
    <location>
        <begin position="4"/>
        <end position="15"/>
    </location>
    <ligand>
        <name>NAD(+)</name>
        <dbReference type="ChEBI" id="CHEBI:57540"/>
    </ligand>
</feature>
<dbReference type="PRINTS" id="PR00084">
    <property type="entry name" value="MTLDHDRGNASE"/>
</dbReference>
<dbReference type="InterPro" id="IPR000669">
    <property type="entry name" value="Mannitol_DH"/>
</dbReference>
<dbReference type="InterPro" id="IPR023027">
    <property type="entry name" value="Mannitol_DH_CS"/>
</dbReference>
<dbReference type="PANTHER" id="PTHR30524">
    <property type="entry name" value="MANNITOL-1-PHOSPHATE 5-DEHYDROGENASE"/>
    <property type="match status" value="1"/>
</dbReference>
<dbReference type="InterPro" id="IPR013118">
    <property type="entry name" value="Mannitol_DH_C"/>
</dbReference>
<protein>
    <recommendedName>
        <fullName evidence="3 7">Mannitol-1-phosphate 5-dehydrogenase</fullName>
        <ecNumber evidence="2 7">1.1.1.17</ecNumber>
    </recommendedName>
</protein>
<keyword evidence="4 7" id="KW-0560">Oxidoreductase</keyword>
<evidence type="ECO:0000256" key="2">
    <source>
        <dbReference type="ARBA" id="ARBA00012939"/>
    </source>
</evidence>
<dbReference type="InterPro" id="IPR013131">
    <property type="entry name" value="Mannitol_DH_N"/>
</dbReference>
<dbReference type="Gene3D" id="1.10.1040.10">
    <property type="entry name" value="N-(1-d-carboxylethyl)-l-norvaline Dehydrogenase, domain 2"/>
    <property type="match status" value="1"/>
</dbReference>
<dbReference type="Proteomes" id="UP000092495">
    <property type="component" value="Chromosome"/>
</dbReference>
<dbReference type="Pfam" id="PF01232">
    <property type="entry name" value="Mannitol_dh"/>
    <property type="match status" value="1"/>
</dbReference>
<dbReference type="AlphaFoldDB" id="A0A1C7EDQ6"/>
<dbReference type="InterPro" id="IPR023028">
    <property type="entry name" value="Mannitol_1_phos_5_DH"/>
</dbReference>
<dbReference type="NCBIfam" id="NF002646">
    <property type="entry name" value="PRK02318.1-2"/>
    <property type="match status" value="1"/>
</dbReference>
<dbReference type="Gene3D" id="3.40.50.720">
    <property type="entry name" value="NAD(P)-binding Rossmann-like Domain"/>
    <property type="match status" value="1"/>
</dbReference>
<evidence type="ECO:0000259" key="9">
    <source>
        <dbReference type="Pfam" id="PF08125"/>
    </source>
</evidence>
<dbReference type="EMBL" id="CP016543">
    <property type="protein sequence ID" value="ANU21888.1"/>
    <property type="molecule type" value="Genomic_DNA"/>
</dbReference>
<dbReference type="InterPro" id="IPR036291">
    <property type="entry name" value="NAD(P)-bd_dom_sf"/>
</dbReference>
<keyword evidence="5 7" id="KW-0520">NAD</keyword>
<evidence type="ECO:0000256" key="6">
    <source>
        <dbReference type="ARBA" id="ARBA00048615"/>
    </source>
</evidence>
<feature type="domain" description="Mannitol dehydrogenase C-terminal" evidence="9">
    <location>
        <begin position="200"/>
        <end position="377"/>
    </location>
</feature>
<dbReference type="InterPro" id="IPR008927">
    <property type="entry name" value="6-PGluconate_DH-like_C_sf"/>
</dbReference>
<dbReference type="EC" id="1.1.1.17" evidence="2 7"/>
<evidence type="ECO:0000256" key="4">
    <source>
        <dbReference type="ARBA" id="ARBA00023002"/>
    </source>
</evidence>
<evidence type="ECO:0000256" key="7">
    <source>
        <dbReference type="HAMAP-Rule" id="MF_00196"/>
    </source>
</evidence>
<dbReference type="SUPFAM" id="SSF51735">
    <property type="entry name" value="NAD(P)-binding Rossmann-fold domains"/>
    <property type="match status" value="1"/>
</dbReference>
<dbReference type="SUPFAM" id="SSF48179">
    <property type="entry name" value="6-phosphogluconate dehydrogenase C-terminal domain-like"/>
    <property type="match status" value="1"/>
</dbReference>
<evidence type="ECO:0000313" key="11">
    <source>
        <dbReference type="Proteomes" id="UP000092495"/>
    </source>
</evidence>
<dbReference type="OrthoDB" id="271711at2"/>
<dbReference type="PROSITE" id="PS00974">
    <property type="entry name" value="MANNITOL_DHGENASE"/>
    <property type="match status" value="1"/>
</dbReference>
<organism evidence="10 11">
    <name type="scientific">Planococcus donghaensis</name>
    <dbReference type="NCBI Taxonomy" id="414778"/>
    <lineage>
        <taxon>Bacteria</taxon>
        <taxon>Bacillati</taxon>
        <taxon>Bacillota</taxon>
        <taxon>Bacilli</taxon>
        <taxon>Bacillales</taxon>
        <taxon>Caryophanaceae</taxon>
        <taxon>Planococcus</taxon>
    </lineage>
</organism>
<dbReference type="NCBIfam" id="NF002647">
    <property type="entry name" value="PRK02318.1-3"/>
    <property type="match status" value="1"/>
</dbReference>
<name>A0A1C7EDQ6_9BACL</name>
<evidence type="ECO:0000256" key="3">
    <source>
        <dbReference type="ARBA" id="ARBA00016219"/>
    </source>
</evidence>
<dbReference type="InterPro" id="IPR013328">
    <property type="entry name" value="6PGD_dom2"/>
</dbReference>
<accession>A0A1C7EDQ6</accession>
<feature type="domain" description="Mannitol dehydrogenase N-terminal" evidence="8">
    <location>
        <begin position="3"/>
        <end position="187"/>
    </location>
</feature>
<dbReference type="NCBIfam" id="NF002652">
    <property type="entry name" value="PRK02318.2-5"/>
    <property type="match status" value="1"/>
</dbReference>
<dbReference type="GO" id="GO:0005829">
    <property type="term" value="C:cytosol"/>
    <property type="evidence" value="ECO:0007669"/>
    <property type="project" value="TreeGrafter"/>
</dbReference>
<dbReference type="Pfam" id="PF08125">
    <property type="entry name" value="Mannitol_dh_C"/>
    <property type="match status" value="1"/>
</dbReference>
<proteinExistence type="inferred from homology"/>
<dbReference type="GO" id="GO:0008926">
    <property type="term" value="F:mannitol-1-phosphate 5-dehydrogenase activity"/>
    <property type="evidence" value="ECO:0007669"/>
    <property type="project" value="UniProtKB-UniRule"/>
</dbReference>
<comment type="catalytic activity">
    <reaction evidence="6 7">
        <text>D-mannitol 1-phosphate + NAD(+) = beta-D-fructose 6-phosphate + NADH + H(+)</text>
        <dbReference type="Rhea" id="RHEA:19661"/>
        <dbReference type="ChEBI" id="CHEBI:15378"/>
        <dbReference type="ChEBI" id="CHEBI:57540"/>
        <dbReference type="ChEBI" id="CHEBI:57634"/>
        <dbReference type="ChEBI" id="CHEBI:57945"/>
        <dbReference type="ChEBI" id="CHEBI:61381"/>
        <dbReference type="EC" id="1.1.1.17"/>
    </reaction>
</comment>
<evidence type="ECO:0000256" key="1">
    <source>
        <dbReference type="ARBA" id="ARBA00006541"/>
    </source>
</evidence>
<keyword evidence="11" id="KW-1185">Reference proteome</keyword>
<dbReference type="HAMAP" id="MF_00196">
    <property type="entry name" value="Mannitol_dehydrog"/>
    <property type="match status" value="1"/>
</dbReference>
<evidence type="ECO:0000256" key="5">
    <source>
        <dbReference type="ARBA" id="ARBA00023027"/>
    </source>
</evidence>
<comment type="similarity">
    <text evidence="1 7">Belongs to the mannitol dehydrogenase family.</text>
</comment>
<evidence type="ECO:0000313" key="10">
    <source>
        <dbReference type="EMBL" id="ANU21888.1"/>
    </source>
</evidence>
<gene>
    <name evidence="7" type="primary">mtlD</name>
    <name evidence="10" type="ORF">BCM40_00425</name>
</gene>
<sequence>MKQAVHFGAGNIGRGFIGALFSKSGYHVTFVDVADQVINKLNEEKGYHVKLAQSQEEQIAIENVSGINNMTHAEDVIGVIQQATYLTTAIGPNILPRIAPLIAQGLTERVSATDEKLYIIACENQIGATDILKQHILDSLDDEVKAKLEGRVYFFNSAVDRIVPIQDQSSLDVLVEPYFEWVVETTETIPQVTGMTIVEDLAPFIERKLFTVNTGHAVIAYLGYLAGKETIDETLADEEIVTQVRETLKETGAYLVKEYGLDEQEHMTYIDKNIERFKNAYLNDGVTRVGRAPIRKLGPEDRLIRPATQAQKAGLSYTYLANAIAAALLFDFPEDEEAMEIQQIIQDKGPAAVLTTISGLPEDSDITKEVVSRYHALKA</sequence>
<dbReference type="STRING" id="414778.BCM40_00425"/>
<dbReference type="RefSeq" id="WP_065525023.1">
    <property type="nucleotide sequence ID" value="NZ_CP016543.2"/>
</dbReference>
<dbReference type="PANTHER" id="PTHR30524:SF0">
    <property type="entry name" value="ALTRONATE OXIDOREDUCTASE-RELATED"/>
    <property type="match status" value="1"/>
</dbReference>